<comment type="caution">
    <text evidence="1">The sequence shown here is derived from an EMBL/GenBank/DDBJ whole genome shotgun (WGS) entry which is preliminary data.</text>
</comment>
<protein>
    <submittedName>
        <fullName evidence="1">Uncharacterized protein</fullName>
    </submittedName>
</protein>
<dbReference type="EMBL" id="VLKE01000001">
    <property type="protein sequence ID" value="TWH67309.1"/>
    <property type="molecule type" value="Genomic_DNA"/>
</dbReference>
<gene>
    <name evidence="1" type="ORF">JD77_02283</name>
</gene>
<name>A0A562I8I4_MICOL</name>
<dbReference type="RefSeq" id="WP_170286428.1">
    <property type="nucleotide sequence ID" value="NZ_BAAATQ010000231.1"/>
</dbReference>
<dbReference type="AlphaFoldDB" id="A0A562I8I4"/>
<dbReference type="Proteomes" id="UP000319825">
    <property type="component" value="Unassembled WGS sequence"/>
</dbReference>
<sequence length="56" mass="5859">MSTLICHDCGNYSVWRNARQDRNGNQSATCGDCGATVTSSGGTSMGTVTGGMRQTR</sequence>
<organism evidence="1 2">
    <name type="scientific">Micromonospora olivasterospora</name>
    <dbReference type="NCBI Taxonomy" id="1880"/>
    <lineage>
        <taxon>Bacteria</taxon>
        <taxon>Bacillati</taxon>
        <taxon>Actinomycetota</taxon>
        <taxon>Actinomycetes</taxon>
        <taxon>Micromonosporales</taxon>
        <taxon>Micromonosporaceae</taxon>
        <taxon>Micromonospora</taxon>
    </lineage>
</organism>
<evidence type="ECO:0000313" key="2">
    <source>
        <dbReference type="Proteomes" id="UP000319825"/>
    </source>
</evidence>
<proteinExistence type="predicted"/>
<evidence type="ECO:0000313" key="1">
    <source>
        <dbReference type="EMBL" id="TWH67309.1"/>
    </source>
</evidence>
<reference evidence="1 2" key="1">
    <citation type="submission" date="2019-07" db="EMBL/GenBank/DDBJ databases">
        <title>R&amp;d 2014.</title>
        <authorList>
            <person name="Klenk H.-P."/>
        </authorList>
    </citation>
    <scope>NUCLEOTIDE SEQUENCE [LARGE SCALE GENOMIC DNA]</scope>
    <source>
        <strain evidence="1 2">DSM 43868</strain>
    </source>
</reference>
<keyword evidence="2" id="KW-1185">Reference proteome</keyword>
<accession>A0A562I8I4</accession>